<dbReference type="Proteomes" id="UP000023067">
    <property type="component" value="Unassembled WGS sequence"/>
</dbReference>
<dbReference type="RefSeq" id="WP_051486717.1">
    <property type="nucleotide sequence ID" value="NZ_BAAAOW010000003.1"/>
</dbReference>
<gene>
    <name evidence="1" type="ORF">BF93_16560</name>
</gene>
<dbReference type="OrthoDB" id="8421922at2"/>
<dbReference type="AlphaFoldDB" id="Z9JUE9"/>
<accession>Z9JUE9</accession>
<dbReference type="InterPro" id="IPR046237">
    <property type="entry name" value="DUF6270"/>
</dbReference>
<comment type="caution">
    <text evidence="1">The sequence shown here is derived from an EMBL/GenBank/DDBJ whole genome shotgun (WGS) entry which is preliminary data.</text>
</comment>
<dbReference type="PATRIC" id="fig|396014.3.peg.1655"/>
<organism evidence="1 2">
    <name type="scientific">Brachybacterium phenoliresistens</name>
    <dbReference type="NCBI Taxonomy" id="396014"/>
    <lineage>
        <taxon>Bacteria</taxon>
        <taxon>Bacillati</taxon>
        <taxon>Actinomycetota</taxon>
        <taxon>Actinomycetes</taxon>
        <taxon>Micrococcales</taxon>
        <taxon>Dermabacteraceae</taxon>
        <taxon>Brachybacterium</taxon>
    </lineage>
</organism>
<dbReference type="eggNOG" id="ENOG5032VQY">
    <property type="taxonomic scope" value="Bacteria"/>
</dbReference>
<dbReference type="EMBL" id="JDYK01000007">
    <property type="protein sequence ID" value="EWS81421.1"/>
    <property type="molecule type" value="Genomic_DNA"/>
</dbReference>
<reference evidence="1 2" key="1">
    <citation type="submission" date="2014-02" db="EMBL/GenBank/DDBJ databases">
        <title>Genome sequence of Brachybacterium phenoliresistens strain W13A50.</title>
        <authorList>
            <person name="Wang X."/>
        </authorList>
    </citation>
    <scope>NUCLEOTIDE SEQUENCE [LARGE SCALE GENOMIC DNA]</scope>
    <source>
        <strain evidence="1 2">W13A50</strain>
    </source>
</reference>
<protein>
    <submittedName>
        <fullName evidence="1">Uncharacterized protein</fullName>
    </submittedName>
</protein>
<evidence type="ECO:0000313" key="2">
    <source>
        <dbReference type="Proteomes" id="UP000023067"/>
    </source>
</evidence>
<name>Z9JUE9_9MICO</name>
<dbReference type="STRING" id="396014.BF93_16560"/>
<proteinExistence type="predicted"/>
<dbReference type="Pfam" id="PF19786">
    <property type="entry name" value="DUF6270"/>
    <property type="match status" value="1"/>
</dbReference>
<dbReference type="HOGENOM" id="CLU_062376_2_0_11"/>
<sequence length="269" mass="29640">MTAQPTASARPARVAVYGSCVARDTVEAAGEGQMSIQVYVARQSLLSAGSDASSHFPADAPIDSAFQRRMMVSDFAGDLRTHLEAVAEDVDVLLWDLVDERHGVHEYPDGTVVTRSIDLVSVPEALAAVEDARHIPFGSDEHFARWTERADAFIAALEEHGLLARTVVLQVPWALITVAGEPTPWSMGVPAREANESYRRYYQHLRDHGLRILELQPLAVLADPEHRWGLAAFHYTPEVYQEIIRRLALEFAVPIPGIDPDTDPETDAA</sequence>
<evidence type="ECO:0000313" key="1">
    <source>
        <dbReference type="EMBL" id="EWS81421.1"/>
    </source>
</evidence>
<keyword evidence="2" id="KW-1185">Reference proteome</keyword>